<comment type="caution">
    <text evidence="2">The sequence shown here is derived from an EMBL/GenBank/DDBJ whole genome shotgun (WGS) entry which is preliminary data.</text>
</comment>
<dbReference type="AlphaFoldDB" id="A0A1S1WVX4"/>
<dbReference type="Proteomes" id="UP000180088">
    <property type="component" value="Unassembled WGS sequence"/>
</dbReference>
<organism evidence="2 3">
    <name type="scientific">Chromobacterium sphagni</name>
    <dbReference type="NCBI Taxonomy" id="1903179"/>
    <lineage>
        <taxon>Bacteria</taxon>
        <taxon>Pseudomonadati</taxon>
        <taxon>Pseudomonadota</taxon>
        <taxon>Betaproteobacteria</taxon>
        <taxon>Neisseriales</taxon>
        <taxon>Chromobacteriaceae</taxon>
        <taxon>Chromobacterium</taxon>
    </lineage>
</organism>
<name>A0A1S1WVX4_9NEIS</name>
<sequence length="137" mass="14793">MTISIQALHHVGFAVPPGKVEAMRDFYQQVFGLETDPTRWDIPGVPGCFLDLPDARQLHVMGNAGESRYAQGPGRDPVANHVALTVDSLAHAAEALSGLGLDFFSQRNVAADRLTQLFLRDPAGNLLELRQAETSAA</sequence>
<dbReference type="EMBL" id="MKCS01000002">
    <property type="protein sequence ID" value="OHX11306.1"/>
    <property type="molecule type" value="Genomic_DNA"/>
</dbReference>
<dbReference type="InterPro" id="IPR004360">
    <property type="entry name" value="Glyas_Fos-R_dOase_dom"/>
</dbReference>
<dbReference type="RefSeq" id="WP_071116515.1">
    <property type="nucleotide sequence ID" value="NZ_MKCS01000002.1"/>
</dbReference>
<dbReference type="STRING" id="1903179.BI347_16610"/>
<dbReference type="Pfam" id="PF00903">
    <property type="entry name" value="Glyoxalase"/>
    <property type="match status" value="1"/>
</dbReference>
<evidence type="ECO:0000313" key="2">
    <source>
        <dbReference type="EMBL" id="OHX11306.1"/>
    </source>
</evidence>
<accession>A0A1S1WVX4</accession>
<protein>
    <submittedName>
        <fullName evidence="2">Glyoxalase</fullName>
    </submittedName>
</protein>
<dbReference type="SUPFAM" id="SSF54593">
    <property type="entry name" value="Glyoxalase/Bleomycin resistance protein/Dihydroxybiphenyl dioxygenase"/>
    <property type="match status" value="1"/>
</dbReference>
<evidence type="ECO:0000259" key="1">
    <source>
        <dbReference type="PROSITE" id="PS51819"/>
    </source>
</evidence>
<gene>
    <name evidence="2" type="ORF">BI347_16610</name>
</gene>
<proteinExistence type="predicted"/>
<evidence type="ECO:0000313" key="3">
    <source>
        <dbReference type="Proteomes" id="UP000180088"/>
    </source>
</evidence>
<dbReference type="Gene3D" id="3.10.180.10">
    <property type="entry name" value="2,3-Dihydroxybiphenyl 1,2-Dioxygenase, domain 1"/>
    <property type="match status" value="1"/>
</dbReference>
<dbReference type="OrthoDB" id="9812656at2"/>
<feature type="domain" description="VOC" evidence="1">
    <location>
        <begin position="7"/>
        <end position="132"/>
    </location>
</feature>
<reference evidence="2 3" key="1">
    <citation type="submission" date="2016-09" db="EMBL/GenBank/DDBJ databases">
        <title>Chromobacterium muskegensis sp. nov., an insecticidal bacterium isolated from Sphagnum bogs.</title>
        <authorList>
            <person name="Sparks M.E."/>
            <person name="Blackburn M.B."/>
            <person name="Gundersen-Rindal D.E."/>
            <person name="Mitchell A."/>
            <person name="Farrar R."/>
            <person name="Kuhar D."/>
        </authorList>
    </citation>
    <scope>NUCLEOTIDE SEQUENCE [LARGE SCALE GENOMIC DNA]</scope>
    <source>
        <strain evidence="2 3">37-2</strain>
    </source>
</reference>
<dbReference type="InterPro" id="IPR029068">
    <property type="entry name" value="Glyas_Bleomycin-R_OHBP_Dase"/>
</dbReference>
<dbReference type="PROSITE" id="PS51819">
    <property type="entry name" value="VOC"/>
    <property type="match status" value="1"/>
</dbReference>
<dbReference type="InterPro" id="IPR037523">
    <property type="entry name" value="VOC_core"/>
</dbReference>